<dbReference type="EMBL" id="UINC01207786">
    <property type="protein sequence ID" value="SVE30028.1"/>
    <property type="molecule type" value="Genomic_DNA"/>
</dbReference>
<protein>
    <recommendedName>
        <fullName evidence="7">ATP-cone domain-containing protein</fullName>
    </recommendedName>
</protein>
<reference evidence="8" key="1">
    <citation type="submission" date="2018-05" db="EMBL/GenBank/DDBJ databases">
        <authorList>
            <person name="Lanie J.A."/>
            <person name="Ng W.-L."/>
            <person name="Kazmierczak K.M."/>
            <person name="Andrzejewski T.M."/>
            <person name="Davidsen T.M."/>
            <person name="Wayne K.J."/>
            <person name="Tettelin H."/>
            <person name="Glass J.I."/>
            <person name="Rusch D."/>
            <person name="Podicherti R."/>
            <person name="Tsui H.-C.T."/>
            <person name="Winkler M.E."/>
        </authorList>
    </citation>
    <scope>NUCLEOTIDE SEQUENCE</scope>
</reference>
<keyword evidence="1" id="KW-0678">Repressor</keyword>
<proteinExistence type="inferred from homology"/>
<dbReference type="NCBIfam" id="TIGR00244">
    <property type="entry name" value="transcriptional regulator NrdR"/>
    <property type="match status" value="1"/>
</dbReference>
<dbReference type="Pfam" id="PF22811">
    <property type="entry name" value="Zn_ribbon_NrdR"/>
    <property type="match status" value="1"/>
</dbReference>
<dbReference type="GO" id="GO:0008270">
    <property type="term" value="F:zinc ion binding"/>
    <property type="evidence" value="ECO:0007669"/>
    <property type="project" value="InterPro"/>
</dbReference>
<dbReference type="Pfam" id="PF03477">
    <property type="entry name" value="ATP-cone"/>
    <property type="match status" value="1"/>
</dbReference>
<name>A0A383CEL2_9ZZZZ</name>
<dbReference type="InterPro" id="IPR055173">
    <property type="entry name" value="NrdR-like_N"/>
</dbReference>
<feature type="domain" description="ATP-cone" evidence="7">
    <location>
        <begin position="45"/>
        <end position="135"/>
    </location>
</feature>
<keyword evidence="2" id="KW-0547">Nucleotide-binding</keyword>
<dbReference type="InterPro" id="IPR003796">
    <property type="entry name" value="RNR_NrdR-like"/>
</dbReference>
<accession>A0A383CEL2</accession>
<dbReference type="PANTHER" id="PTHR30455">
    <property type="entry name" value="TRANSCRIPTIONAL REPRESSOR NRDR"/>
    <property type="match status" value="1"/>
</dbReference>
<evidence type="ECO:0000256" key="1">
    <source>
        <dbReference type="ARBA" id="ARBA00022491"/>
    </source>
</evidence>
<keyword evidence="6" id="KW-0804">Transcription</keyword>
<evidence type="ECO:0000256" key="4">
    <source>
        <dbReference type="ARBA" id="ARBA00023015"/>
    </source>
</evidence>
<dbReference type="InterPro" id="IPR005144">
    <property type="entry name" value="ATP-cone_dom"/>
</dbReference>
<keyword evidence="3" id="KW-0067">ATP-binding</keyword>
<evidence type="ECO:0000256" key="2">
    <source>
        <dbReference type="ARBA" id="ARBA00022741"/>
    </source>
</evidence>
<dbReference type="AlphaFoldDB" id="A0A383CEL2"/>
<keyword evidence="4" id="KW-0805">Transcription regulation</keyword>
<evidence type="ECO:0000259" key="7">
    <source>
        <dbReference type="PROSITE" id="PS51161"/>
    </source>
</evidence>
<gene>
    <name evidence="8" type="ORF">METZ01_LOCUS482882</name>
</gene>
<evidence type="ECO:0000256" key="5">
    <source>
        <dbReference type="ARBA" id="ARBA00023125"/>
    </source>
</evidence>
<dbReference type="GO" id="GO:0045892">
    <property type="term" value="P:negative regulation of DNA-templated transcription"/>
    <property type="evidence" value="ECO:0007669"/>
    <property type="project" value="InterPro"/>
</dbReference>
<evidence type="ECO:0000256" key="6">
    <source>
        <dbReference type="ARBA" id="ARBA00023163"/>
    </source>
</evidence>
<feature type="non-terminal residue" evidence="8">
    <location>
        <position position="1"/>
    </location>
</feature>
<evidence type="ECO:0000313" key="8">
    <source>
        <dbReference type="EMBL" id="SVE30028.1"/>
    </source>
</evidence>
<dbReference type="GO" id="GO:0003677">
    <property type="term" value="F:DNA binding"/>
    <property type="evidence" value="ECO:0007669"/>
    <property type="project" value="UniProtKB-KW"/>
</dbReference>
<dbReference type="HAMAP" id="MF_00440">
    <property type="entry name" value="NrdR"/>
    <property type="match status" value="1"/>
</dbReference>
<dbReference type="PROSITE" id="PS51161">
    <property type="entry name" value="ATP_CONE"/>
    <property type="match status" value="1"/>
</dbReference>
<sequence>KCNSDDSKVIDSRSIHSGKNIRRRRECISCQFRFTTYEYIQMNPIMVIKKSGDREEYNRNKLESSFHIACQKRPVSEEVIQKAIQSVEDQINNISNVEINASLVGELVMEKLRSIDKVSFIRFASVYREFQDIGEFQAQLDDLKD</sequence>
<evidence type="ECO:0000256" key="3">
    <source>
        <dbReference type="ARBA" id="ARBA00022840"/>
    </source>
</evidence>
<keyword evidence="5" id="KW-0238">DNA-binding</keyword>
<dbReference type="PANTHER" id="PTHR30455:SF2">
    <property type="entry name" value="TRANSCRIPTIONAL REPRESSOR NRDR"/>
    <property type="match status" value="1"/>
</dbReference>
<dbReference type="GO" id="GO:0005524">
    <property type="term" value="F:ATP binding"/>
    <property type="evidence" value="ECO:0007669"/>
    <property type="project" value="UniProtKB-KW"/>
</dbReference>
<organism evidence="8">
    <name type="scientific">marine metagenome</name>
    <dbReference type="NCBI Taxonomy" id="408172"/>
    <lineage>
        <taxon>unclassified sequences</taxon>
        <taxon>metagenomes</taxon>
        <taxon>ecological metagenomes</taxon>
    </lineage>
</organism>